<dbReference type="OrthoDB" id="741027at2759"/>
<dbReference type="AlphaFoldDB" id="A0A6J1NSP9"/>
<dbReference type="Gene3D" id="3.40.50.1820">
    <property type="entry name" value="alpha/beta hydrolase"/>
    <property type="match status" value="1"/>
</dbReference>
<evidence type="ECO:0000313" key="4">
    <source>
        <dbReference type="RefSeq" id="XP_023949789.2"/>
    </source>
</evidence>
<dbReference type="Pfam" id="PF03096">
    <property type="entry name" value="Ndr"/>
    <property type="match status" value="1"/>
</dbReference>
<organism evidence="2 4">
    <name type="scientific">Bicyclus anynana</name>
    <name type="common">Squinting bush brown butterfly</name>
    <dbReference type="NCBI Taxonomy" id="110368"/>
    <lineage>
        <taxon>Eukaryota</taxon>
        <taxon>Metazoa</taxon>
        <taxon>Ecdysozoa</taxon>
        <taxon>Arthropoda</taxon>
        <taxon>Hexapoda</taxon>
        <taxon>Insecta</taxon>
        <taxon>Pterygota</taxon>
        <taxon>Neoptera</taxon>
        <taxon>Endopterygota</taxon>
        <taxon>Lepidoptera</taxon>
        <taxon>Glossata</taxon>
        <taxon>Ditrysia</taxon>
        <taxon>Papilionoidea</taxon>
        <taxon>Nymphalidae</taxon>
        <taxon>Satyrinae</taxon>
        <taxon>Satyrini</taxon>
        <taxon>Mycalesina</taxon>
        <taxon>Bicyclus</taxon>
    </lineage>
</organism>
<evidence type="ECO:0000313" key="3">
    <source>
        <dbReference type="RefSeq" id="XP_023949788.2"/>
    </source>
</evidence>
<accession>A0A6J1NSP9</accession>
<dbReference type="GeneID" id="112054303"/>
<dbReference type="Proteomes" id="UP001652582">
    <property type="component" value="Chromosome Z"/>
</dbReference>
<reference evidence="3 4" key="1">
    <citation type="submission" date="2025-05" db="UniProtKB">
        <authorList>
            <consortium name="RefSeq"/>
        </authorList>
    </citation>
    <scope>IDENTIFICATION</scope>
</reference>
<name>A0A6J1NSP9_BICAN</name>
<keyword evidence="2" id="KW-1185">Reference proteome</keyword>
<dbReference type="SUPFAM" id="SSF53474">
    <property type="entry name" value="alpha/beta-Hydrolases"/>
    <property type="match status" value="1"/>
</dbReference>
<dbReference type="InterPro" id="IPR004142">
    <property type="entry name" value="NDRG"/>
</dbReference>
<dbReference type="PANTHER" id="PTHR11034">
    <property type="entry name" value="N-MYC DOWNSTREAM REGULATED"/>
    <property type="match status" value="1"/>
</dbReference>
<gene>
    <name evidence="3 4" type="primary">LOC112054303</name>
</gene>
<comment type="similarity">
    <text evidence="1">Belongs to the NDRG family.</text>
</comment>
<dbReference type="RefSeq" id="XP_023949789.2">
    <property type="nucleotide sequence ID" value="XM_024094021.2"/>
</dbReference>
<proteinExistence type="inferred from homology"/>
<protein>
    <submittedName>
        <fullName evidence="3 4">Protein NDRG3 isoform X1</fullName>
    </submittedName>
</protein>
<evidence type="ECO:0000256" key="1">
    <source>
        <dbReference type="ARBA" id="ARBA00005598"/>
    </source>
</evidence>
<sequence>MSQKKNVYHLRWLSRGTIETTRIPETRLTGVLRQARRRRTESDYRRPAKSTHRVIVRSHCKILKNAKPSKQSNKQQPRQMPTNQEATALLSVHPADSMVDIELRNIPLLFPGLLQAVDGGCVETYVHTDRGAILVATQGDRHKPAIITYHDVGLNYKSFNKFFKYVDMQALMENFCVFHITAPGQEEGAATLPPDYFYPTMEELAKQISFVLVHFGIKSFIGFGVGVGANVLARFAITNPDKVDALMLVNCSSTQAGWLDWVAHKMISHMLRARGMAPAVIEYLICYHLGRGAEERNLEATLAYREQFARECNPDNLALLLQSYIARSDLGIARDGGTLRPPVVNLVGAFSPALNDTVTLNARLDPTSSTWMKISDCAMPLEEEPAKVSEAFRLFLQGEGYVAPLSPTKIVAFRRLSDAGRRRACRHSPVIRITENPISEACSAAC</sequence>
<dbReference type="InterPro" id="IPR029058">
    <property type="entry name" value="AB_hydrolase_fold"/>
</dbReference>
<dbReference type="KEGG" id="bany:112054303"/>
<dbReference type="RefSeq" id="XP_023949788.2">
    <property type="nucleotide sequence ID" value="XM_024094020.2"/>
</dbReference>
<evidence type="ECO:0000313" key="2">
    <source>
        <dbReference type="Proteomes" id="UP001652582"/>
    </source>
</evidence>